<organism evidence="7 8">
    <name type="scientific">Enemella dayhoffiae</name>
    <dbReference type="NCBI Taxonomy" id="2016507"/>
    <lineage>
        <taxon>Bacteria</taxon>
        <taxon>Bacillati</taxon>
        <taxon>Actinomycetota</taxon>
        <taxon>Actinomycetes</taxon>
        <taxon>Propionibacteriales</taxon>
        <taxon>Propionibacteriaceae</taxon>
        <taxon>Enemella</taxon>
    </lineage>
</organism>
<reference evidence="7 8" key="1">
    <citation type="submission" date="2017-07" db="EMBL/GenBank/DDBJ databases">
        <title>Draft whole genome sequences of clinical Proprionibacteriaceae strains.</title>
        <authorList>
            <person name="Bernier A.-M."/>
            <person name="Bernard K."/>
            <person name="Domingo M.-C."/>
        </authorList>
    </citation>
    <scope>NUCLEOTIDE SEQUENCE [LARGE SCALE GENOMIC DNA]</scope>
    <source>
        <strain evidence="7 8">NML 130396</strain>
    </source>
</reference>
<dbReference type="Proteomes" id="UP000216311">
    <property type="component" value="Unassembled WGS sequence"/>
</dbReference>
<feature type="domain" description="VWFA" evidence="6">
    <location>
        <begin position="95"/>
        <end position="285"/>
    </location>
</feature>
<dbReference type="Gene3D" id="3.40.50.410">
    <property type="entry name" value="von Willebrand factor, type A domain"/>
    <property type="match status" value="1"/>
</dbReference>
<evidence type="ECO:0000313" key="7">
    <source>
        <dbReference type="EMBL" id="OYO17268.1"/>
    </source>
</evidence>
<keyword evidence="1" id="KW-1003">Cell membrane</keyword>
<sequence>MSPLEGWLPDFSAPTRLLWLLAIPLLVAAYVWASRRRNRRGMRFTNTSMLGAVVPKQSQWRRHLAVALSLLSLVSLAGAWAKPVDQVDVPRERATIVLIIDVSQSMAANDVKPDRLTVAKNGAKDFARSLPEKYNVSLVAMSGNPALVIPPTLDRNALIRGIDSLQLRDSTAVGESIVVGLRALDQAPKDKSGDDKPAPGALVMLSDGTNTVGRPAEQGAQEAVKAKTKVYTIGYGTENGYVELDGKREHVPVDQALMQRVAEMTGGSYFKAASPDQLKKVYENIGSSVGYEKAERETTAAWAGWGLGFAVLAALAAISLAARWP</sequence>
<evidence type="ECO:0000259" key="6">
    <source>
        <dbReference type="PROSITE" id="PS50234"/>
    </source>
</evidence>
<accession>A0A255GN64</accession>
<dbReference type="InterPro" id="IPR036465">
    <property type="entry name" value="vWFA_dom_sf"/>
</dbReference>
<dbReference type="PANTHER" id="PTHR22550:SF5">
    <property type="entry name" value="LEUCINE ZIPPER PROTEIN 4"/>
    <property type="match status" value="1"/>
</dbReference>
<dbReference type="Pfam" id="PF13519">
    <property type="entry name" value="VWA_2"/>
    <property type="match status" value="1"/>
</dbReference>
<protein>
    <submittedName>
        <fullName evidence="7">Magnesium chelatase</fullName>
    </submittedName>
</protein>
<dbReference type="AlphaFoldDB" id="A0A255GN64"/>
<keyword evidence="3 5" id="KW-1133">Transmembrane helix</keyword>
<keyword evidence="2 5" id="KW-0812">Transmembrane</keyword>
<evidence type="ECO:0000256" key="5">
    <source>
        <dbReference type="SAM" id="Phobius"/>
    </source>
</evidence>
<evidence type="ECO:0000256" key="3">
    <source>
        <dbReference type="ARBA" id="ARBA00022989"/>
    </source>
</evidence>
<keyword evidence="8" id="KW-1185">Reference proteome</keyword>
<dbReference type="InterPro" id="IPR050768">
    <property type="entry name" value="UPF0353/GerABKA_families"/>
</dbReference>
<dbReference type="SMART" id="SM00327">
    <property type="entry name" value="VWA"/>
    <property type="match status" value="1"/>
</dbReference>
<feature type="transmembrane region" description="Helical" evidence="5">
    <location>
        <begin position="302"/>
        <end position="322"/>
    </location>
</feature>
<dbReference type="Pfam" id="PF07584">
    <property type="entry name" value="BatA"/>
    <property type="match status" value="1"/>
</dbReference>
<proteinExistence type="predicted"/>
<dbReference type="OrthoDB" id="8882959at2"/>
<dbReference type="PANTHER" id="PTHR22550">
    <property type="entry name" value="SPORE GERMINATION PROTEIN"/>
    <property type="match status" value="1"/>
</dbReference>
<evidence type="ECO:0000313" key="8">
    <source>
        <dbReference type="Proteomes" id="UP000216311"/>
    </source>
</evidence>
<dbReference type="InterPro" id="IPR024163">
    <property type="entry name" value="Aerotolerance_reg_N"/>
</dbReference>
<dbReference type="PROSITE" id="PS50234">
    <property type="entry name" value="VWFA"/>
    <property type="match status" value="1"/>
</dbReference>
<feature type="transmembrane region" description="Helical" evidence="5">
    <location>
        <begin position="16"/>
        <end position="33"/>
    </location>
</feature>
<comment type="caution">
    <text evidence="7">The sequence shown here is derived from an EMBL/GenBank/DDBJ whole genome shotgun (WGS) entry which is preliminary data.</text>
</comment>
<dbReference type="InterPro" id="IPR002035">
    <property type="entry name" value="VWF_A"/>
</dbReference>
<evidence type="ECO:0000256" key="1">
    <source>
        <dbReference type="ARBA" id="ARBA00022475"/>
    </source>
</evidence>
<evidence type="ECO:0000256" key="4">
    <source>
        <dbReference type="ARBA" id="ARBA00023136"/>
    </source>
</evidence>
<name>A0A255GN64_9ACTN</name>
<gene>
    <name evidence="7" type="ORF">CGZ93_17035</name>
</gene>
<dbReference type="EMBL" id="NMVQ01000046">
    <property type="protein sequence ID" value="OYO17268.1"/>
    <property type="molecule type" value="Genomic_DNA"/>
</dbReference>
<evidence type="ECO:0000256" key="2">
    <source>
        <dbReference type="ARBA" id="ARBA00022692"/>
    </source>
</evidence>
<keyword evidence="4 5" id="KW-0472">Membrane</keyword>
<dbReference type="SUPFAM" id="SSF53300">
    <property type="entry name" value="vWA-like"/>
    <property type="match status" value="1"/>
</dbReference>
<dbReference type="RefSeq" id="WP_094365347.1">
    <property type="nucleotide sequence ID" value="NZ_NMVQ01000046.1"/>
</dbReference>